<dbReference type="GO" id="GO:0005737">
    <property type="term" value="C:cytoplasm"/>
    <property type="evidence" value="ECO:0007669"/>
    <property type="project" value="UniProtKB-SubCell"/>
</dbReference>
<keyword evidence="1 2" id="KW-0505">Motor protein</keyword>
<dbReference type="SUPFAM" id="SSF52540">
    <property type="entry name" value="P-loop containing nucleoside triphosphate hydrolases"/>
    <property type="match status" value="1"/>
</dbReference>
<dbReference type="PROSITE" id="PS50067">
    <property type="entry name" value="KINESIN_MOTOR_2"/>
    <property type="match status" value="1"/>
</dbReference>
<evidence type="ECO:0000259" key="5">
    <source>
        <dbReference type="PROSITE" id="PS50067"/>
    </source>
</evidence>
<dbReference type="PANTHER" id="PTHR47969">
    <property type="entry name" value="CHROMOSOME-ASSOCIATED KINESIN KIF4A-RELATED"/>
    <property type="match status" value="1"/>
</dbReference>
<dbReference type="Gene3D" id="3.40.850.10">
    <property type="entry name" value="Kinesin motor domain"/>
    <property type="match status" value="1"/>
</dbReference>
<dbReference type="InterPro" id="IPR001752">
    <property type="entry name" value="Kinesin_motor_dom"/>
</dbReference>
<dbReference type="InterPro" id="IPR036961">
    <property type="entry name" value="Kinesin_motor_dom_sf"/>
</dbReference>
<dbReference type="GO" id="GO:0007018">
    <property type="term" value="P:microtubule-based movement"/>
    <property type="evidence" value="ECO:0007669"/>
    <property type="project" value="InterPro"/>
</dbReference>
<dbReference type="GO" id="GO:0003777">
    <property type="term" value="F:microtubule motor activity"/>
    <property type="evidence" value="ECO:0007669"/>
    <property type="project" value="InterPro"/>
</dbReference>
<keyword evidence="3" id="KW-0175">Coiled coil</keyword>
<dbReference type="GO" id="GO:0005875">
    <property type="term" value="C:microtubule associated complex"/>
    <property type="evidence" value="ECO:0007669"/>
    <property type="project" value="TreeGrafter"/>
</dbReference>
<feature type="region of interest" description="Disordered" evidence="4">
    <location>
        <begin position="490"/>
        <end position="525"/>
    </location>
</feature>
<comment type="caution">
    <text evidence="6">The sequence shown here is derived from an EMBL/GenBank/DDBJ whole genome shotgun (WGS) entry which is preliminary data.</text>
</comment>
<feature type="binding site" evidence="2">
    <location>
        <begin position="127"/>
        <end position="134"/>
    </location>
    <ligand>
        <name>ATP</name>
        <dbReference type="ChEBI" id="CHEBI:30616"/>
    </ligand>
</feature>
<evidence type="ECO:0000256" key="2">
    <source>
        <dbReference type="PROSITE-ProRule" id="PRU00283"/>
    </source>
</evidence>
<accession>A0AAE0L9B2</accession>
<dbReference type="PRINTS" id="PR00380">
    <property type="entry name" value="KINESINHEAVY"/>
</dbReference>
<keyword evidence="2" id="KW-0547">Nucleotide-binding</keyword>
<proteinExistence type="inferred from homology"/>
<dbReference type="Proteomes" id="UP001190700">
    <property type="component" value="Unassembled WGS sequence"/>
</dbReference>
<feature type="compositionally biased region" description="Basic and acidic residues" evidence="4">
    <location>
        <begin position="495"/>
        <end position="519"/>
    </location>
</feature>
<dbReference type="GO" id="GO:0007052">
    <property type="term" value="P:mitotic spindle organization"/>
    <property type="evidence" value="ECO:0007669"/>
    <property type="project" value="TreeGrafter"/>
</dbReference>
<feature type="coiled-coil region" evidence="3">
    <location>
        <begin position="654"/>
        <end position="699"/>
    </location>
</feature>
<protein>
    <recommendedName>
        <fullName evidence="5">Kinesin motor domain-containing protein</fullName>
    </recommendedName>
</protein>
<dbReference type="GO" id="GO:0008017">
    <property type="term" value="F:microtubule binding"/>
    <property type="evidence" value="ECO:0007669"/>
    <property type="project" value="InterPro"/>
</dbReference>
<dbReference type="GO" id="GO:0005524">
    <property type="term" value="F:ATP binding"/>
    <property type="evidence" value="ECO:0007669"/>
    <property type="project" value="UniProtKB-UniRule"/>
</dbReference>
<dbReference type="Pfam" id="PF00225">
    <property type="entry name" value="Kinesin"/>
    <property type="match status" value="1"/>
</dbReference>
<keyword evidence="2" id="KW-0067">ATP-binding</keyword>
<keyword evidence="7" id="KW-1185">Reference proteome</keyword>
<name>A0AAE0L9B2_9CHLO</name>
<evidence type="ECO:0000256" key="3">
    <source>
        <dbReference type="SAM" id="Coils"/>
    </source>
</evidence>
<evidence type="ECO:0000313" key="6">
    <source>
        <dbReference type="EMBL" id="KAK3276662.1"/>
    </source>
</evidence>
<dbReference type="SMART" id="SM00129">
    <property type="entry name" value="KISc"/>
    <property type="match status" value="1"/>
</dbReference>
<organism evidence="6 7">
    <name type="scientific">Cymbomonas tetramitiformis</name>
    <dbReference type="NCBI Taxonomy" id="36881"/>
    <lineage>
        <taxon>Eukaryota</taxon>
        <taxon>Viridiplantae</taxon>
        <taxon>Chlorophyta</taxon>
        <taxon>Pyramimonadophyceae</taxon>
        <taxon>Pyramimonadales</taxon>
        <taxon>Pyramimonadaceae</taxon>
        <taxon>Cymbomonas</taxon>
    </lineage>
</organism>
<evidence type="ECO:0000313" key="7">
    <source>
        <dbReference type="Proteomes" id="UP001190700"/>
    </source>
</evidence>
<feature type="coiled-coil region" evidence="3">
    <location>
        <begin position="728"/>
        <end position="821"/>
    </location>
</feature>
<sequence length="1067" mass="117089">MFVRPRSDNSHQYPAVTPDLVKMSEELETLGGGDARVGHVQVHCRVCPAELCGVSEAESVISCTGSQLNVRDPHCPVDMPASQSVRRFKVTGMLPTDSQFGVFDSGLGKDIIDWFIAGFNATVIAFGQAGTGKTYTLHGPGGHAQQEHENGLIVQIFTNLFQHIAANNVQGAKVGLSCWELRQNETFDLFQHKESEEGAGVYISALPGASLDFSAVEVRSVEDVKAALAFAHDISPNWADASPDTSGAPVGEGRALPNVAHSFVRITLFSSTERRISTLNLVDLVGAQSLAGNTLPHQGGSGGHAHDRDRRVVNQQLLAFSKVISELSQRAAPTPGASSGAVRVISARDSKLTQMLSPMLAGNSRTFLIATVSQSPKDYLDTCNTMRIATRAQSIATACMRTLNIPGDYIEFTPMWRVLSAARAPETQPIGHHWDSAGGTAGQWDLRGTNATATGAPSRVSQYRDRIYGSNRHTSRDRLVSGSLQDVPAAPFTVDEDREHSQSVESDWHRDGGRGRPSTDEAGSELLNQPEEDLWNTLTEDTDRLVQKLQGADAQDHPGAKEHRAPSLEEVDDPSSVVDPCDDGLPQVPGSHVSGPQALSSQLSRLKAEFRDMYQSAVGKGGGSQVDSEEALEEGGHTWGGSGNADAVEASAAVQRYSELAKGAQEELRQANEKWEREVEAARAEAERLRNELREVQAGSEARGGELESVRLEARQLRESQEAVLSMLQAERENGDQMRKKVTEAENEVLEQATSYEVKLEGMKMEAVAMKSKCRQLQAESTFQAVFDKYEHEIAARHAECAAYKEEVHALHTRLAKAEKTNDGGSYAGRMDEHDGFGQPMVEESKLRDARAKIKRLEGEREELKRQLLEAEKRDRLYELHKRNAEDGIRRVNELKKALAAREQELMQQQLGGAQMEGQRTRVLAELQAAQQGEEDARVEAQNLRATVQELREQLRSNTQRKRQDIINTRLPVLPSNMAKAAGTLASRSKQPGMLELARRLQREVTQTTKVENLLNRLLKEIEAEVRDKDVMAEREAMLLAMLSDAEGGRHGTENMRPNTSIVSYLG</sequence>
<dbReference type="PANTHER" id="PTHR47969:SF29">
    <property type="entry name" value="KINESIN-LIKE PROTEIN"/>
    <property type="match status" value="1"/>
</dbReference>
<evidence type="ECO:0000256" key="1">
    <source>
        <dbReference type="ARBA" id="ARBA00023175"/>
    </source>
</evidence>
<feature type="domain" description="Kinesin motor" evidence="5">
    <location>
        <begin position="39"/>
        <end position="395"/>
    </location>
</feature>
<feature type="region of interest" description="Disordered" evidence="4">
    <location>
        <begin position="618"/>
        <end position="644"/>
    </location>
</feature>
<evidence type="ECO:0000256" key="4">
    <source>
        <dbReference type="SAM" id="MobiDB-lite"/>
    </source>
</evidence>
<reference evidence="6 7" key="1">
    <citation type="journal article" date="2015" name="Genome Biol. Evol.">
        <title>Comparative Genomics of a Bacterivorous Green Alga Reveals Evolutionary Causalities and Consequences of Phago-Mixotrophic Mode of Nutrition.</title>
        <authorList>
            <person name="Burns J.A."/>
            <person name="Paasch A."/>
            <person name="Narechania A."/>
            <person name="Kim E."/>
        </authorList>
    </citation>
    <scope>NUCLEOTIDE SEQUENCE [LARGE SCALE GENOMIC DNA]</scope>
    <source>
        <strain evidence="6 7">PLY_AMNH</strain>
    </source>
</reference>
<dbReference type="EMBL" id="LGRX02006445">
    <property type="protein sequence ID" value="KAK3276662.1"/>
    <property type="molecule type" value="Genomic_DNA"/>
</dbReference>
<dbReference type="GO" id="GO:0051231">
    <property type="term" value="P:spindle elongation"/>
    <property type="evidence" value="ECO:0007669"/>
    <property type="project" value="TreeGrafter"/>
</dbReference>
<dbReference type="InterPro" id="IPR027640">
    <property type="entry name" value="Kinesin-like_fam"/>
</dbReference>
<feature type="compositionally biased region" description="Basic and acidic residues" evidence="4">
    <location>
        <begin position="554"/>
        <end position="567"/>
    </location>
</feature>
<feature type="coiled-coil region" evidence="3">
    <location>
        <begin position="847"/>
        <end position="961"/>
    </location>
</feature>
<dbReference type="InterPro" id="IPR027417">
    <property type="entry name" value="P-loop_NTPase"/>
</dbReference>
<comment type="similarity">
    <text evidence="2">Belongs to the TRAFAC class myosin-kinesin ATPase superfamily. Kinesin family.</text>
</comment>
<gene>
    <name evidence="6" type="ORF">CYMTET_15286</name>
</gene>
<feature type="region of interest" description="Disordered" evidence="4">
    <location>
        <begin position="551"/>
        <end position="597"/>
    </location>
</feature>
<dbReference type="AlphaFoldDB" id="A0AAE0L9B2"/>